<keyword evidence="3" id="KW-1185">Reference proteome</keyword>
<accession>A0A2R6QIR5</accession>
<dbReference type="Proteomes" id="UP000186601">
    <property type="component" value="Unassembled WGS sequence"/>
</dbReference>
<organism evidence="2 3">
    <name type="scientific">Hermanssonia centrifuga</name>
    <dbReference type="NCBI Taxonomy" id="98765"/>
    <lineage>
        <taxon>Eukaryota</taxon>
        <taxon>Fungi</taxon>
        <taxon>Dikarya</taxon>
        <taxon>Basidiomycota</taxon>
        <taxon>Agaricomycotina</taxon>
        <taxon>Agaricomycetes</taxon>
        <taxon>Polyporales</taxon>
        <taxon>Meruliaceae</taxon>
        <taxon>Hermanssonia</taxon>
    </lineage>
</organism>
<name>A0A2R6QIR5_9APHY</name>
<comment type="caution">
    <text evidence="2">The sequence shown here is derived from an EMBL/GenBank/DDBJ whole genome shotgun (WGS) entry which is preliminary data.</text>
</comment>
<gene>
    <name evidence="2" type="ORF">PHLCEN_2v3426</name>
</gene>
<evidence type="ECO:0000313" key="3">
    <source>
        <dbReference type="Proteomes" id="UP000186601"/>
    </source>
</evidence>
<reference evidence="2 3" key="1">
    <citation type="submission" date="2018-02" db="EMBL/GenBank/DDBJ databases">
        <title>Genome sequence of the basidiomycete white-rot fungus Phlebia centrifuga.</title>
        <authorList>
            <person name="Granchi Z."/>
            <person name="Peng M."/>
            <person name="de Vries R.P."/>
            <person name="Hilden K."/>
            <person name="Makela M.R."/>
            <person name="Grigoriev I."/>
            <person name="Riley R."/>
        </authorList>
    </citation>
    <scope>NUCLEOTIDE SEQUENCE [LARGE SCALE GENOMIC DNA]</scope>
    <source>
        <strain evidence="2 3">FBCC195</strain>
    </source>
</reference>
<dbReference type="AlphaFoldDB" id="A0A2R6QIR5"/>
<evidence type="ECO:0000256" key="1">
    <source>
        <dbReference type="SAM" id="MobiDB-lite"/>
    </source>
</evidence>
<sequence length="92" mass="10388">MADVAPPIQHSTSQVVHPEVHDHGDSMDIRVDHKYLCMETAGSFVGPVLVKEFMKRFLNIPGRRRKTPRADFSNVLKGTSNADIYQEIKDLP</sequence>
<feature type="region of interest" description="Disordered" evidence="1">
    <location>
        <begin position="1"/>
        <end position="23"/>
    </location>
</feature>
<protein>
    <submittedName>
        <fullName evidence="2">Uncharacterized protein</fullName>
    </submittedName>
</protein>
<evidence type="ECO:0000313" key="2">
    <source>
        <dbReference type="EMBL" id="PSS08890.1"/>
    </source>
</evidence>
<dbReference type="EMBL" id="MLYV02000329">
    <property type="protein sequence ID" value="PSS08890.1"/>
    <property type="molecule type" value="Genomic_DNA"/>
</dbReference>
<proteinExistence type="predicted"/>